<dbReference type="AlphaFoldDB" id="A0A1Y6CTN5"/>
<dbReference type="SUPFAM" id="SSF52518">
    <property type="entry name" value="Thiamin diphosphate-binding fold (THDP-binding)"/>
    <property type="match status" value="2"/>
</dbReference>
<dbReference type="Gene3D" id="3.40.50.1220">
    <property type="entry name" value="TPP-binding domain"/>
    <property type="match status" value="1"/>
</dbReference>
<reference evidence="7 8" key="1">
    <citation type="submission" date="2017-04" db="EMBL/GenBank/DDBJ databases">
        <authorList>
            <person name="Afonso C.L."/>
            <person name="Miller P.J."/>
            <person name="Scott M.A."/>
            <person name="Spackman E."/>
            <person name="Goraichik I."/>
            <person name="Dimitrov K.M."/>
            <person name="Suarez D.L."/>
            <person name="Swayne D.E."/>
        </authorList>
    </citation>
    <scope>NUCLEOTIDE SEQUENCE [LARGE SCALE GENOMIC DNA]</scope>
    <source>
        <strain evidence="7 8">USBA 355</strain>
    </source>
</reference>
<dbReference type="GO" id="GO:0005948">
    <property type="term" value="C:acetolactate synthase complex"/>
    <property type="evidence" value="ECO:0007669"/>
    <property type="project" value="TreeGrafter"/>
</dbReference>
<dbReference type="PANTHER" id="PTHR18968:SF120">
    <property type="entry name" value="ACETOLACTATE SYNTHASE LARGE SUBUNIT"/>
    <property type="match status" value="1"/>
</dbReference>
<dbReference type="InterPro" id="IPR000399">
    <property type="entry name" value="TPP-bd_CS"/>
</dbReference>
<dbReference type="PANTHER" id="PTHR18968">
    <property type="entry name" value="THIAMINE PYROPHOSPHATE ENZYMES"/>
    <property type="match status" value="1"/>
</dbReference>
<dbReference type="InterPro" id="IPR029061">
    <property type="entry name" value="THDP-binding"/>
</dbReference>
<dbReference type="EMBL" id="FWZX01000036">
    <property type="protein sequence ID" value="SMF77234.1"/>
    <property type="molecule type" value="Genomic_DNA"/>
</dbReference>
<evidence type="ECO:0000313" key="8">
    <source>
        <dbReference type="Proteomes" id="UP000192917"/>
    </source>
</evidence>
<evidence type="ECO:0000256" key="2">
    <source>
        <dbReference type="ARBA" id="ARBA00023052"/>
    </source>
</evidence>
<dbReference type="CDD" id="cd07035">
    <property type="entry name" value="TPP_PYR_POX_like"/>
    <property type="match status" value="1"/>
</dbReference>
<dbReference type="Pfam" id="PF02775">
    <property type="entry name" value="TPP_enzyme_C"/>
    <property type="match status" value="1"/>
</dbReference>
<accession>A0A1Y6CTN5</accession>
<dbReference type="NCBIfam" id="NF006052">
    <property type="entry name" value="PRK08199.1"/>
    <property type="match status" value="1"/>
</dbReference>
<feature type="domain" description="Thiamine pyrophosphate enzyme central" evidence="4">
    <location>
        <begin position="198"/>
        <end position="334"/>
    </location>
</feature>
<dbReference type="GO" id="GO:0009097">
    <property type="term" value="P:isoleucine biosynthetic process"/>
    <property type="evidence" value="ECO:0007669"/>
    <property type="project" value="TreeGrafter"/>
</dbReference>
<dbReference type="GO" id="GO:0000287">
    <property type="term" value="F:magnesium ion binding"/>
    <property type="evidence" value="ECO:0007669"/>
    <property type="project" value="InterPro"/>
</dbReference>
<dbReference type="GO" id="GO:0009099">
    <property type="term" value="P:L-valine biosynthetic process"/>
    <property type="evidence" value="ECO:0007669"/>
    <property type="project" value="TreeGrafter"/>
</dbReference>
<dbReference type="Proteomes" id="UP000192917">
    <property type="component" value="Unassembled WGS sequence"/>
</dbReference>
<protein>
    <submittedName>
        <fullName evidence="7">Acetolactate synthase-1/2/3 large subunit</fullName>
    </submittedName>
</protein>
<evidence type="ECO:0000259" key="5">
    <source>
        <dbReference type="Pfam" id="PF02775"/>
    </source>
</evidence>
<dbReference type="GO" id="GO:0030976">
    <property type="term" value="F:thiamine pyrophosphate binding"/>
    <property type="evidence" value="ECO:0007669"/>
    <property type="project" value="InterPro"/>
</dbReference>
<dbReference type="InterPro" id="IPR011766">
    <property type="entry name" value="TPP_enzyme_TPP-bd"/>
</dbReference>
<dbReference type="FunFam" id="3.40.50.970:FF:000007">
    <property type="entry name" value="Acetolactate synthase"/>
    <property type="match status" value="1"/>
</dbReference>
<keyword evidence="2 3" id="KW-0786">Thiamine pyrophosphate</keyword>
<dbReference type="Pfam" id="PF00205">
    <property type="entry name" value="TPP_enzyme_M"/>
    <property type="match status" value="1"/>
</dbReference>
<comment type="similarity">
    <text evidence="1 3">Belongs to the TPP enzyme family.</text>
</comment>
<dbReference type="RefSeq" id="WP_085126016.1">
    <property type="nucleotide sequence ID" value="NZ_FWZX01000036.1"/>
</dbReference>
<dbReference type="GO" id="GO:0003984">
    <property type="term" value="F:acetolactate synthase activity"/>
    <property type="evidence" value="ECO:0007669"/>
    <property type="project" value="TreeGrafter"/>
</dbReference>
<dbReference type="SUPFAM" id="SSF52467">
    <property type="entry name" value="DHS-like NAD/FAD-binding domain"/>
    <property type="match status" value="1"/>
</dbReference>
<dbReference type="STRING" id="560819.SAMN05428998_13649"/>
<dbReference type="InterPro" id="IPR045229">
    <property type="entry name" value="TPP_enz"/>
</dbReference>
<dbReference type="GO" id="GO:0050660">
    <property type="term" value="F:flavin adenine dinucleotide binding"/>
    <property type="evidence" value="ECO:0007669"/>
    <property type="project" value="TreeGrafter"/>
</dbReference>
<name>A0A1Y6CTN5_9PROT</name>
<dbReference type="InterPro" id="IPR029035">
    <property type="entry name" value="DHS-like_NAD/FAD-binding_dom"/>
</dbReference>
<feature type="domain" description="Thiamine pyrophosphate enzyme TPP-binding" evidence="5">
    <location>
        <begin position="392"/>
        <end position="537"/>
    </location>
</feature>
<sequence>MRSNDGLSLEGTGGEILVRCLKTHGVDTLYCVPGESYLAVLDALYDAPEIRPIVCRQEGGAAMMADAYGKLTGRPGICFVTRGPGATNASAGVHIAFQDSTPMILFVGQVAREDQEREAFQEIDYRRMYGQLAKWVAEIDDARRIPEFLSRAFHTATSGRPGPVVLALPEDMLRDRVTAPACLAYEPTESAMGLGQVERLGALLEAAERPFALIGGAGWDATACERFRRFAEAWKLPVGAAFRRQDHFDNTHGCYAGDVGIGINPKLAKRVKEADLLLVVGPRLGEMTTGGYSLISIPEPQGRLVHVHPDPEELGRVYRPTMAVAADPRSFAAAVQSLLPPAEPAWAAGTEQAHRDYLDWNAPVEIVGRLQMAKLMDWLAETLPADAILCNGAGNYATWIHRFYRFRRFGSQLAPTSGSMGYGVPAAVAAKLRHPERTVLAFAGDGCFMMHGQEFATAAQHGAAVIFVVVDNGMYGTIRMHQERNYPGRISATSLSNPDFVKLAEAYGGYGERVERTEDFAGAFARAQAAGTPALLHLILDPEAITPLKSLSQIRAEAESK</sequence>
<dbReference type="Gene3D" id="3.40.50.970">
    <property type="match status" value="2"/>
</dbReference>
<gene>
    <name evidence="7" type="ORF">SAMN05428998_13649</name>
</gene>
<evidence type="ECO:0000256" key="3">
    <source>
        <dbReference type="RuleBase" id="RU362132"/>
    </source>
</evidence>
<dbReference type="InterPro" id="IPR012000">
    <property type="entry name" value="Thiamin_PyroP_enz_cen_dom"/>
</dbReference>
<dbReference type="CDD" id="cd00568">
    <property type="entry name" value="TPP_enzymes"/>
    <property type="match status" value="1"/>
</dbReference>
<organism evidence="7 8">
    <name type="scientific">Tistlia consotensis USBA 355</name>
    <dbReference type="NCBI Taxonomy" id="560819"/>
    <lineage>
        <taxon>Bacteria</taxon>
        <taxon>Pseudomonadati</taxon>
        <taxon>Pseudomonadota</taxon>
        <taxon>Alphaproteobacteria</taxon>
        <taxon>Rhodospirillales</taxon>
        <taxon>Rhodovibrionaceae</taxon>
        <taxon>Tistlia</taxon>
    </lineage>
</organism>
<feature type="domain" description="Thiamine pyrophosphate enzyme N-terminal TPP-binding" evidence="6">
    <location>
        <begin position="12"/>
        <end position="125"/>
    </location>
</feature>
<proteinExistence type="inferred from homology"/>
<dbReference type="Pfam" id="PF02776">
    <property type="entry name" value="TPP_enzyme_N"/>
    <property type="match status" value="1"/>
</dbReference>
<dbReference type="InterPro" id="IPR012001">
    <property type="entry name" value="Thiamin_PyroP_enz_TPP-bd_dom"/>
</dbReference>
<evidence type="ECO:0000313" key="7">
    <source>
        <dbReference type="EMBL" id="SMF77234.1"/>
    </source>
</evidence>
<evidence type="ECO:0000256" key="1">
    <source>
        <dbReference type="ARBA" id="ARBA00007812"/>
    </source>
</evidence>
<keyword evidence="8" id="KW-1185">Reference proteome</keyword>
<dbReference type="PROSITE" id="PS00187">
    <property type="entry name" value="TPP_ENZYMES"/>
    <property type="match status" value="1"/>
</dbReference>
<evidence type="ECO:0000259" key="4">
    <source>
        <dbReference type="Pfam" id="PF00205"/>
    </source>
</evidence>
<evidence type="ECO:0000259" key="6">
    <source>
        <dbReference type="Pfam" id="PF02776"/>
    </source>
</evidence>